<evidence type="ECO:0000313" key="1">
    <source>
        <dbReference type="EMBL" id="KAK9320659.1"/>
    </source>
</evidence>
<accession>A0ACC3THK5</accession>
<protein>
    <submittedName>
        <fullName evidence="1">Uncharacterized protein</fullName>
    </submittedName>
</protein>
<organism evidence="1 2">
    <name type="scientific">Lipomyces orientalis</name>
    <dbReference type="NCBI Taxonomy" id="1233043"/>
    <lineage>
        <taxon>Eukaryota</taxon>
        <taxon>Fungi</taxon>
        <taxon>Dikarya</taxon>
        <taxon>Ascomycota</taxon>
        <taxon>Saccharomycotina</taxon>
        <taxon>Lipomycetes</taxon>
        <taxon>Lipomycetales</taxon>
        <taxon>Lipomycetaceae</taxon>
        <taxon>Lipomyces</taxon>
    </lineage>
</organism>
<sequence length="256" mass="28805">MTSIRALFRQAESTKKVEHPFAEYVNDRLKCAVCDLFVSNELQWEAHIGTPTHRDAVQKYKVAQQRKAKRALDTSAQAEALGNGKRQRREAIESRPALPPDFFDASREPSTDTGKEADGSKSEIAADIDTEWAAFQDDIAKLQAATVAESTAVINQSSTNTYDVKGGDDELDEVMNDLRDQFEEQRNLESRVLKLKEMRERLRPKIVATGVTGTKKGPIDSNRSLATSEEGEVKEQEEDDDADEFDDHDAWRRKCI</sequence>
<keyword evidence="2" id="KW-1185">Reference proteome</keyword>
<reference evidence="2" key="1">
    <citation type="journal article" date="2024" name="Front. Bioeng. Biotechnol.">
        <title>Genome-scale model development and genomic sequencing of the oleaginous clade Lipomyces.</title>
        <authorList>
            <person name="Czajka J.J."/>
            <person name="Han Y."/>
            <person name="Kim J."/>
            <person name="Mondo S.J."/>
            <person name="Hofstad B.A."/>
            <person name="Robles A."/>
            <person name="Haridas S."/>
            <person name="Riley R."/>
            <person name="LaButti K."/>
            <person name="Pangilinan J."/>
            <person name="Andreopoulos W."/>
            <person name="Lipzen A."/>
            <person name="Yan J."/>
            <person name="Wang M."/>
            <person name="Ng V."/>
            <person name="Grigoriev I.V."/>
            <person name="Spatafora J.W."/>
            <person name="Magnuson J.K."/>
            <person name="Baker S.E."/>
            <person name="Pomraning K.R."/>
        </authorList>
    </citation>
    <scope>NUCLEOTIDE SEQUENCE [LARGE SCALE GENOMIC DNA]</scope>
    <source>
        <strain evidence="2">CBS 10300</strain>
    </source>
</reference>
<proteinExistence type="predicted"/>
<dbReference type="Proteomes" id="UP001489719">
    <property type="component" value="Unassembled WGS sequence"/>
</dbReference>
<evidence type="ECO:0000313" key="2">
    <source>
        <dbReference type="Proteomes" id="UP001489719"/>
    </source>
</evidence>
<name>A0ACC3THK5_9ASCO</name>
<gene>
    <name evidence="1" type="ORF">V1517DRAFT_328653</name>
</gene>
<comment type="caution">
    <text evidence="1">The sequence shown here is derived from an EMBL/GenBank/DDBJ whole genome shotgun (WGS) entry which is preliminary data.</text>
</comment>
<dbReference type="EMBL" id="MU970120">
    <property type="protein sequence ID" value="KAK9320659.1"/>
    <property type="molecule type" value="Genomic_DNA"/>
</dbReference>